<dbReference type="RefSeq" id="WP_330973303.1">
    <property type="nucleotide sequence ID" value="NZ_JAZGLY010000001.1"/>
</dbReference>
<sequence length="378" mass="43503">MALIKIASIIPYKILPPVKGGEKAIFYFWKYFSKYAELHVISVKENAERDSFMPISPILTSTHNKWRYVNPALYFKVKKYCRRHGVNAVVMEHPYYAWLGYLLQRFAGIKWIIRSHNIEAIRFKTIGKWWWRILHKYEKFAHGYADYSFFITEEDRQYAIAHYEVNPSKTAVITYGIENNMAPSLEEKAQMHQTVCEELGLPPHTRLILFNGSLSYGPNRTGLEAILHRINPLLQHKIQDPYKIIICGSGLPAEYDELRTYAKQHILYKGFVEDIHKYFKAADVFINPITEGGGIKTKLVEALAANTPCVSFETGAWGVPVAVTGNHLSVVADRGYEQFVDAIINKLQSKSENIPSLFFEHFYWGAVVHKAADILKRL</sequence>
<evidence type="ECO:0000313" key="3">
    <source>
        <dbReference type="Proteomes" id="UP001357452"/>
    </source>
</evidence>
<dbReference type="InterPro" id="IPR028098">
    <property type="entry name" value="Glyco_trans_4-like_N"/>
</dbReference>
<dbReference type="PANTHER" id="PTHR12526">
    <property type="entry name" value="GLYCOSYLTRANSFERASE"/>
    <property type="match status" value="1"/>
</dbReference>
<accession>A0ABU7RDM5</accession>
<dbReference type="EC" id="2.4.-.-" evidence="2"/>
<dbReference type="Proteomes" id="UP001357452">
    <property type="component" value="Unassembled WGS sequence"/>
</dbReference>
<feature type="domain" description="Glycosyltransferase subfamily 4-like N-terminal" evidence="1">
    <location>
        <begin position="37"/>
        <end position="177"/>
    </location>
</feature>
<keyword evidence="3" id="KW-1185">Reference proteome</keyword>
<evidence type="ECO:0000313" key="2">
    <source>
        <dbReference type="EMBL" id="MEE6185897.1"/>
    </source>
</evidence>
<gene>
    <name evidence="2" type="ORF">V2H41_01295</name>
</gene>
<dbReference type="Gene3D" id="3.40.50.2000">
    <property type="entry name" value="Glycogen Phosphorylase B"/>
    <property type="match status" value="2"/>
</dbReference>
<name>A0ABU7RDM5_9BACT</name>
<dbReference type="EMBL" id="JAZGLY010000001">
    <property type="protein sequence ID" value="MEE6185897.1"/>
    <property type="molecule type" value="Genomic_DNA"/>
</dbReference>
<keyword evidence="2" id="KW-0328">Glycosyltransferase</keyword>
<evidence type="ECO:0000259" key="1">
    <source>
        <dbReference type="Pfam" id="PF13439"/>
    </source>
</evidence>
<dbReference type="SUPFAM" id="SSF53756">
    <property type="entry name" value="UDP-Glycosyltransferase/glycogen phosphorylase"/>
    <property type="match status" value="1"/>
</dbReference>
<keyword evidence="2" id="KW-0808">Transferase</keyword>
<reference evidence="2 3" key="1">
    <citation type="submission" date="2024-01" db="EMBL/GenBank/DDBJ databases">
        <title>Niabella digestum sp. nov., isolated from waste digestion system.</title>
        <authorList>
            <person name="Zhang L."/>
        </authorList>
    </citation>
    <scope>NUCLEOTIDE SEQUENCE [LARGE SCALE GENOMIC DNA]</scope>
    <source>
        <strain evidence="2 3">A18</strain>
    </source>
</reference>
<protein>
    <submittedName>
        <fullName evidence="2">Glycosyltransferase family 4 protein</fullName>
        <ecNumber evidence="2">2.4.-.-</ecNumber>
    </submittedName>
</protein>
<organism evidence="2 3">
    <name type="scientific">Niabella digestorum</name>
    <dbReference type="NCBI Taxonomy" id="3117701"/>
    <lineage>
        <taxon>Bacteria</taxon>
        <taxon>Pseudomonadati</taxon>
        <taxon>Bacteroidota</taxon>
        <taxon>Chitinophagia</taxon>
        <taxon>Chitinophagales</taxon>
        <taxon>Chitinophagaceae</taxon>
        <taxon>Niabella</taxon>
    </lineage>
</organism>
<dbReference type="Pfam" id="PF13692">
    <property type="entry name" value="Glyco_trans_1_4"/>
    <property type="match status" value="1"/>
</dbReference>
<dbReference type="CDD" id="cd03801">
    <property type="entry name" value="GT4_PimA-like"/>
    <property type="match status" value="1"/>
</dbReference>
<dbReference type="Pfam" id="PF13439">
    <property type="entry name" value="Glyco_transf_4"/>
    <property type="match status" value="1"/>
</dbReference>
<dbReference type="GO" id="GO:0016757">
    <property type="term" value="F:glycosyltransferase activity"/>
    <property type="evidence" value="ECO:0007669"/>
    <property type="project" value="UniProtKB-KW"/>
</dbReference>
<comment type="caution">
    <text evidence="2">The sequence shown here is derived from an EMBL/GenBank/DDBJ whole genome shotgun (WGS) entry which is preliminary data.</text>
</comment>
<proteinExistence type="predicted"/>